<feature type="compositionally biased region" description="Polar residues" evidence="1">
    <location>
        <begin position="416"/>
        <end position="440"/>
    </location>
</feature>
<dbReference type="Proteomes" id="UP000077684">
    <property type="component" value="Unassembled WGS sequence"/>
</dbReference>
<accession>A0A8X7MIR6</accession>
<feature type="region of interest" description="Disordered" evidence="1">
    <location>
        <begin position="416"/>
        <end position="465"/>
    </location>
</feature>
<sequence length="521" mass="54420">MSETSSQRVAIGHIFLEQGRPHLQATSHEHEIFINDYIPPLPVLRGGMLLTDGLHLRIKPSDPLLPDDRLLVEVERQTFTTAPPPHINDASESAIELGLMASRNSSSAAAVNESQGSSSAAPEAQTTTNLNEPNEPIQVALGASLPHRSSSAGATSIASSVSSSSTHPPSPSHPVSSYTFRYGEFVRASIFPLSSVAPSESSWDSSLTSDAGTMQSTDSRASGSQVEQDKYEANTSSGLAVSSIAGGAPSLVVTSVPTSVLDAASPSTSSSTDTSDTSVSTSVPTRPLAPNSMLRLRSGSGKAPLLSPVPVPSAVQASVLPTTTLFCTPRPTAIASPIVDPALQTNVRTDFLTSTTALSRVFSAWMDMRALSLPKSACQPSVSTPACRSISSLDIVLGRVREAWITSRTDILSNVGHSNGALPSSTPMRTGSQPSQQHTAINGPASDAYGRAADQGSFGHPDAESSLRLTPVVTATADCYDIRYNPNQTPDDTSASPFLAHHFSAALQSLHSILLFTTALT</sequence>
<feature type="region of interest" description="Disordered" evidence="1">
    <location>
        <begin position="261"/>
        <end position="296"/>
    </location>
</feature>
<dbReference type="EMBL" id="LWDE02002600">
    <property type="protein sequence ID" value="KAE8237237.1"/>
    <property type="molecule type" value="Genomic_DNA"/>
</dbReference>
<feature type="region of interest" description="Disordered" evidence="1">
    <location>
        <begin position="196"/>
        <end position="234"/>
    </location>
</feature>
<evidence type="ECO:0000313" key="3">
    <source>
        <dbReference type="Proteomes" id="UP000077684"/>
    </source>
</evidence>
<feature type="compositionally biased region" description="Polar residues" evidence="1">
    <location>
        <begin position="112"/>
        <end position="132"/>
    </location>
</feature>
<feature type="compositionally biased region" description="Low complexity" evidence="1">
    <location>
        <begin position="149"/>
        <end position="175"/>
    </location>
</feature>
<reference evidence="2" key="1">
    <citation type="submission" date="2016-04" db="EMBL/GenBank/DDBJ databases">
        <authorList>
            <person name="Nguyen H.D."/>
            <person name="Samba Siva P."/>
            <person name="Cullis J."/>
            <person name="Levesque C.A."/>
            <person name="Hambleton S."/>
        </authorList>
    </citation>
    <scope>NUCLEOTIDE SEQUENCE</scope>
    <source>
        <strain evidence="2">DAOMC 236426</strain>
    </source>
</reference>
<name>A0A8X7MIR6_9BASI</name>
<feature type="region of interest" description="Disordered" evidence="1">
    <location>
        <begin position="146"/>
        <end position="175"/>
    </location>
</feature>
<comment type="caution">
    <text evidence="2">The sequence shown here is derived from an EMBL/GenBank/DDBJ whole genome shotgun (WGS) entry which is preliminary data.</text>
</comment>
<feature type="compositionally biased region" description="Low complexity" evidence="1">
    <location>
        <begin position="261"/>
        <end position="285"/>
    </location>
</feature>
<keyword evidence="3" id="KW-1185">Reference proteome</keyword>
<evidence type="ECO:0000256" key="1">
    <source>
        <dbReference type="SAM" id="MobiDB-lite"/>
    </source>
</evidence>
<feature type="compositionally biased region" description="Low complexity" evidence="1">
    <location>
        <begin position="199"/>
        <end position="209"/>
    </location>
</feature>
<reference evidence="2" key="2">
    <citation type="journal article" date="2019" name="IMA Fungus">
        <title>Genome sequencing and comparison of five Tilletia species to identify candidate genes for the detection of regulated species infecting wheat.</title>
        <authorList>
            <person name="Nguyen H.D.T."/>
            <person name="Sultana T."/>
            <person name="Kesanakurti P."/>
            <person name="Hambleton S."/>
        </authorList>
    </citation>
    <scope>NUCLEOTIDE SEQUENCE</scope>
    <source>
        <strain evidence="2">DAOMC 236426</strain>
    </source>
</reference>
<dbReference type="AlphaFoldDB" id="A0A8X7MIR6"/>
<evidence type="ECO:0000313" key="2">
    <source>
        <dbReference type="EMBL" id="KAE8237237.1"/>
    </source>
</evidence>
<gene>
    <name evidence="2" type="ORF">A4X06_0g9293</name>
</gene>
<protein>
    <submittedName>
        <fullName evidence="2">Uncharacterized protein</fullName>
    </submittedName>
</protein>
<feature type="region of interest" description="Disordered" evidence="1">
    <location>
        <begin position="106"/>
        <end position="133"/>
    </location>
</feature>
<organism evidence="2 3">
    <name type="scientific">Tilletia controversa</name>
    <name type="common">dwarf bunt fungus</name>
    <dbReference type="NCBI Taxonomy" id="13291"/>
    <lineage>
        <taxon>Eukaryota</taxon>
        <taxon>Fungi</taxon>
        <taxon>Dikarya</taxon>
        <taxon>Basidiomycota</taxon>
        <taxon>Ustilaginomycotina</taxon>
        <taxon>Exobasidiomycetes</taxon>
        <taxon>Tilletiales</taxon>
        <taxon>Tilletiaceae</taxon>
        <taxon>Tilletia</taxon>
    </lineage>
</organism>
<feature type="compositionally biased region" description="Polar residues" evidence="1">
    <location>
        <begin position="210"/>
        <end position="226"/>
    </location>
</feature>
<proteinExistence type="predicted"/>
<feature type="non-terminal residue" evidence="2">
    <location>
        <position position="521"/>
    </location>
</feature>